<dbReference type="RefSeq" id="WP_042410890.1">
    <property type="nucleotide sequence ID" value="NZ_BAWO01000054.1"/>
</dbReference>
<dbReference type="GO" id="GO:0022857">
    <property type="term" value="F:transmembrane transporter activity"/>
    <property type="evidence" value="ECO:0007669"/>
    <property type="project" value="InterPro"/>
</dbReference>
<dbReference type="PANTHER" id="PTHR23513">
    <property type="entry name" value="INTEGRAL MEMBRANE EFFLUX PROTEIN-RELATED"/>
    <property type="match status" value="1"/>
</dbReference>
<keyword evidence="5 6" id="KW-0472">Membrane</keyword>
<feature type="transmembrane region" description="Helical" evidence="6">
    <location>
        <begin position="47"/>
        <end position="67"/>
    </location>
</feature>
<feature type="transmembrane region" description="Helical" evidence="6">
    <location>
        <begin position="74"/>
        <end position="96"/>
    </location>
</feature>
<dbReference type="AlphaFoldDB" id="A0A023DI88"/>
<dbReference type="OrthoDB" id="9775268at2"/>
<comment type="subcellular location">
    <subcellularLocation>
        <location evidence="1">Cell membrane</location>
        <topology evidence="1">Multi-pass membrane protein</topology>
    </subcellularLocation>
</comment>
<evidence type="ECO:0000256" key="1">
    <source>
        <dbReference type="ARBA" id="ARBA00004651"/>
    </source>
</evidence>
<feature type="transmembrane region" description="Helical" evidence="6">
    <location>
        <begin position="308"/>
        <end position="326"/>
    </location>
</feature>
<evidence type="ECO:0000256" key="2">
    <source>
        <dbReference type="ARBA" id="ARBA00022475"/>
    </source>
</evidence>
<feature type="transmembrane region" description="Helical" evidence="6">
    <location>
        <begin position="147"/>
        <end position="163"/>
    </location>
</feature>
<dbReference type="Pfam" id="PF07690">
    <property type="entry name" value="MFS_1"/>
    <property type="match status" value="1"/>
</dbReference>
<evidence type="ECO:0000256" key="6">
    <source>
        <dbReference type="SAM" id="Phobius"/>
    </source>
</evidence>
<keyword evidence="3 6" id="KW-0812">Transmembrane</keyword>
<evidence type="ECO:0000313" key="8">
    <source>
        <dbReference type="Proteomes" id="UP000023561"/>
    </source>
</evidence>
<comment type="caution">
    <text evidence="7">The sequence shown here is derived from an EMBL/GenBank/DDBJ whole genome shotgun (WGS) entry which is preliminary data.</text>
</comment>
<dbReference type="PANTHER" id="PTHR23513:SF11">
    <property type="entry name" value="STAPHYLOFERRIN A TRANSPORTER"/>
    <property type="match status" value="1"/>
</dbReference>
<feature type="transmembrane region" description="Helical" evidence="6">
    <location>
        <begin position="346"/>
        <end position="366"/>
    </location>
</feature>
<keyword evidence="2" id="KW-1003">Cell membrane</keyword>
<keyword evidence="8" id="KW-1185">Reference proteome</keyword>
<proteinExistence type="predicted"/>
<feature type="transmembrane region" description="Helical" evidence="6">
    <location>
        <begin position="284"/>
        <end position="302"/>
    </location>
</feature>
<accession>A0A023DI88</accession>
<feature type="transmembrane region" description="Helical" evidence="6">
    <location>
        <begin position="169"/>
        <end position="188"/>
    </location>
</feature>
<keyword evidence="4 6" id="KW-1133">Transmembrane helix</keyword>
<evidence type="ECO:0000256" key="3">
    <source>
        <dbReference type="ARBA" id="ARBA00022692"/>
    </source>
</evidence>
<gene>
    <name evidence="7" type="ORF">GCA01S_054_00220</name>
</gene>
<feature type="transmembrane region" description="Helical" evidence="6">
    <location>
        <begin position="372"/>
        <end position="390"/>
    </location>
</feature>
<sequence length="407" mass="45928">MSSLYRDRQLYLLLVANLFSSVGTGITMTAVPWMLVQKPDGATWFGYMSTAMTIIMFLLTPYVGMWIDQISRKVMLMFGEAIGLVIAAMFALYGMAEMKYHVWHLVFLFASGSLYYFLFYPTLFAFSQEVFHPDQYKMLNGIMEIQGQLATVISGGAASLLLAKVPLYWILWLDACTYAVAIICFFFIPYQRSFRNGKTYSFWTKMTEGYHYMKARPLLFWFLLASLMPFIGVMMTNYLHPIYIVDVLKEDSSVYGIQSMVYGIGAALAGAVVPLWLRKVGTEVSITITVFMYAMAMTMFLFVKNMWIFYVLVSLTAFGNAGTRVARSSLMMERIPNEKIGRVDGLFRALGFLIRSALLSVFTGLVSLQHVLIPYAVLSGLLIISGVLVLRTGESVKKEQVHLTSMG</sequence>
<dbReference type="Proteomes" id="UP000023561">
    <property type="component" value="Unassembled WGS sequence"/>
</dbReference>
<evidence type="ECO:0000313" key="7">
    <source>
        <dbReference type="EMBL" id="GAJ40938.1"/>
    </source>
</evidence>
<dbReference type="InterPro" id="IPR011701">
    <property type="entry name" value="MFS"/>
</dbReference>
<dbReference type="GO" id="GO:0005886">
    <property type="term" value="C:plasma membrane"/>
    <property type="evidence" value="ECO:0007669"/>
    <property type="project" value="UniProtKB-SubCell"/>
</dbReference>
<dbReference type="SUPFAM" id="SSF103473">
    <property type="entry name" value="MFS general substrate transporter"/>
    <property type="match status" value="1"/>
</dbReference>
<name>A0A023DI88_9BACL</name>
<dbReference type="InterPro" id="IPR036259">
    <property type="entry name" value="MFS_trans_sf"/>
</dbReference>
<dbReference type="EMBL" id="BAWO01000054">
    <property type="protein sequence ID" value="GAJ40938.1"/>
    <property type="molecule type" value="Genomic_DNA"/>
</dbReference>
<feature type="transmembrane region" description="Helical" evidence="6">
    <location>
        <begin position="12"/>
        <end position="35"/>
    </location>
</feature>
<dbReference type="Gene3D" id="1.20.1250.20">
    <property type="entry name" value="MFS general substrate transporter like domains"/>
    <property type="match status" value="1"/>
</dbReference>
<reference evidence="7 8" key="1">
    <citation type="submission" date="2014-04" db="EMBL/GenBank/DDBJ databases">
        <title>Whole genome shotgun sequence of Geobacillus caldoxylosilyticus NBRC 107762.</title>
        <authorList>
            <person name="Hosoyama A."/>
            <person name="Hosoyama Y."/>
            <person name="Katano-Makiyama Y."/>
            <person name="Tsuchikane K."/>
            <person name="Ohji S."/>
            <person name="Ichikawa N."/>
            <person name="Yamazoe A."/>
            <person name="Fujita N."/>
        </authorList>
    </citation>
    <scope>NUCLEOTIDE SEQUENCE [LARGE SCALE GENOMIC DNA]</scope>
    <source>
        <strain evidence="7 8">NBRC 107762</strain>
    </source>
</reference>
<feature type="transmembrane region" description="Helical" evidence="6">
    <location>
        <begin position="218"/>
        <end position="239"/>
    </location>
</feature>
<dbReference type="CDD" id="cd06173">
    <property type="entry name" value="MFS_MefA_like"/>
    <property type="match status" value="1"/>
</dbReference>
<evidence type="ECO:0000256" key="5">
    <source>
        <dbReference type="ARBA" id="ARBA00023136"/>
    </source>
</evidence>
<feature type="transmembrane region" description="Helical" evidence="6">
    <location>
        <begin position="259"/>
        <end position="277"/>
    </location>
</feature>
<evidence type="ECO:0000256" key="4">
    <source>
        <dbReference type="ARBA" id="ARBA00022989"/>
    </source>
</evidence>
<protein>
    <submittedName>
        <fullName evidence="7">Putative major facilitator superfamily transporter</fullName>
    </submittedName>
</protein>
<feature type="transmembrane region" description="Helical" evidence="6">
    <location>
        <begin position="102"/>
        <end position="126"/>
    </location>
</feature>
<organism evidence="7 8">
    <name type="scientific">Parageobacillus caldoxylosilyticus NBRC 107762</name>
    <dbReference type="NCBI Taxonomy" id="1220594"/>
    <lineage>
        <taxon>Bacteria</taxon>
        <taxon>Bacillati</taxon>
        <taxon>Bacillota</taxon>
        <taxon>Bacilli</taxon>
        <taxon>Bacillales</taxon>
        <taxon>Anoxybacillaceae</taxon>
        <taxon>Saccharococcus</taxon>
    </lineage>
</organism>